<proteinExistence type="predicted"/>
<dbReference type="AlphaFoldDB" id="B8CV01"/>
<accession>B8CV01</accession>
<name>B8CV01_SHEPW</name>
<evidence type="ECO:0000313" key="2">
    <source>
        <dbReference type="Proteomes" id="UP000000753"/>
    </source>
</evidence>
<dbReference type="Proteomes" id="UP000000753">
    <property type="component" value="Chromosome"/>
</dbReference>
<keyword evidence="2" id="KW-1185">Reference proteome</keyword>
<dbReference type="STRING" id="225849.swp_4855"/>
<protein>
    <submittedName>
        <fullName evidence="1">Uncharacterized protein</fullName>
    </submittedName>
</protein>
<evidence type="ECO:0000313" key="1">
    <source>
        <dbReference type="EMBL" id="ACJ31477.1"/>
    </source>
</evidence>
<reference evidence="1 2" key="1">
    <citation type="journal article" date="2008" name="PLoS ONE">
        <title>Environmental adaptation: genomic analysis of the piezotolerant and psychrotolerant deep-sea iron reducing bacterium Shewanella piezotolerans WP3.</title>
        <authorList>
            <person name="Wang F."/>
            <person name="Wang J."/>
            <person name="Jian H."/>
            <person name="Zhang B."/>
            <person name="Li S."/>
            <person name="Wang F."/>
            <person name="Zeng X."/>
            <person name="Gao L."/>
            <person name="Bartlett D.H."/>
            <person name="Yu J."/>
            <person name="Hu S."/>
            <person name="Xiao X."/>
        </authorList>
    </citation>
    <scope>NUCLEOTIDE SEQUENCE [LARGE SCALE GENOMIC DNA]</scope>
    <source>
        <strain evidence="2">WP3 / JCM 13877</strain>
    </source>
</reference>
<sequence>MKLPTQSQPIERTTYTSHGAGVGAEACSFWSSLASGALSAAKVVGPAILGAL</sequence>
<organism evidence="1 2">
    <name type="scientific">Shewanella piezotolerans (strain WP3 / JCM 13877)</name>
    <dbReference type="NCBI Taxonomy" id="225849"/>
    <lineage>
        <taxon>Bacteria</taxon>
        <taxon>Pseudomonadati</taxon>
        <taxon>Pseudomonadota</taxon>
        <taxon>Gammaproteobacteria</taxon>
        <taxon>Alteromonadales</taxon>
        <taxon>Shewanellaceae</taxon>
        <taxon>Shewanella</taxon>
    </lineage>
</organism>
<dbReference type="RefSeq" id="WP_020914807.1">
    <property type="nucleotide sequence ID" value="NC_011566.1"/>
</dbReference>
<dbReference type="HOGENOM" id="CLU_3084673_0_0_6"/>
<dbReference type="EMBL" id="CP000472">
    <property type="protein sequence ID" value="ACJ31477.1"/>
    <property type="molecule type" value="Genomic_DNA"/>
</dbReference>
<gene>
    <name evidence="1" type="ordered locus">swp_4855</name>
</gene>
<dbReference type="KEGG" id="swp:swp_4855"/>